<keyword evidence="3" id="KW-1185">Reference proteome</keyword>
<protein>
    <submittedName>
        <fullName evidence="2">Uncharacterized protein</fullName>
    </submittedName>
</protein>
<evidence type="ECO:0000313" key="2">
    <source>
        <dbReference type="EMBL" id="CAI9152249.1"/>
    </source>
</evidence>
<gene>
    <name evidence="2" type="ORF">MRATA1EN1_LOCUS1211</name>
</gene>
<dbReference type="Proteomes" id="UP001176941">
    <property type="component" value="Chromosome 1"/>
</dbReference>
<evidence type="ECO:0000256" key="1">
    <source>
        <dbReference type="SAM" id="MobiDB-lite"/>
    </source>
</evidence>
<dbReference type="EMBL" id="OX459937">
    <property type="protein sequence ID" value="CAI9152249.1"/>
    <property type="molecule type" value="Genomic_DNA"/>
</dbReference>
<proteinExistence type="predicted"/>
<organism evidence="2 3">
    <name type="scientific">Rangifer tarandus platyrhynchus</name>
    <name type="common">Svalbard reindeer</name>
    <dbReference type="NCBI Taxonomy" id="3082113"/>
    <lineage>
        <taxon>Eukaryota</taxon>
        <taxon>Metazoa</taxon>
        <taxon>Chordata</taxon>
        <taxon>Craniata</taxon>
        <taxon>Vertebrata</taxon>
        <taxon>Euteleostomi</taxon>
        <taxon>Mammalia</taxon>
        <taxon>Eutheria</taxon>
        <taxon>Laurasiatheria</taxon>
        <taxon>Artiodactyla</taxon>
        <taxon>Ruminantia</taxon>
        <taxon>Pecora</taxon>
        <taxon>Cervidae</taxon>
        <taxon>Odocoileinae</taxon>
        <taxon>Rangifer</taxon>
    </lineage>
</organism>
<evidence type="ECO:0000313" key="3">
    <source>
        <dbReference type="Proteomes" id="UP001176941"/>
    </source>
</evidence>
<accession>A0ABN8XXD5</accession>
<name>A0ABN8XXD5_RANTA</name>
<feature type="compositionally biased region" description="Basic and acidic residues" evidence="1">
    <location>
        <begin position="9"/>
        <end position="23"/>
    </location>
</feature>
<feature type="region of interest" description="Disordered" evidence="1">
    <location>
        <begin position="105"/>
        <end position="125"/>
    </location>
</feature>
<reference evidence="2" key="1">
    <citation type="submission" date="2023-04" db="EMBL/GenBank/DDBJ databases">
        <authorList>
            <consortium name="ELIXIR-Norway"/>
        </authorList>
    </citation>
    <scope>NUCLEOTIDE SEQUENCE [LARGE SCALE GENOMIC DNA]</scope>
</reference>
<feature type="region of interest" description="Disordered" evidence="1">
    <location>
        <begin position="1"/>
        <end position="23"/>
    </location>
</feature>
<sequence length="125" mass="12977">MSGPGGAVRRGDRGSAHLKRSRPEFEVFRYGRLSATHTRRLHSSRDSGPRSGCGRSCSQVAGGGGGCGRRLQTRAIASAPVHFPFGSGHRHGLPVRRTPIGRLFDDVTQGSKGGEALKGAGSGAG</sequence>
<feature type="compositionally biased region" description="Low complexity" evidence="1">
    <location>
        <begin position="49"/>
        <end position="58"/>
    </location>
</feature>
<feature type="region of interest" description="Disordered" evidence="1">
    <location>
        <begin position="36"/>
        <end position="67"/>
    </location>
</feature>